<keyword evidence="12" id="KW-0902">Two-component regulatory system</keyword>
<reference evidence="21 22" key="1">
    <citation type="submission" date="2021-05" db="EMBL/GenBank/DDBJ databases">
        <title>A Polyphasic approach of four new species of the genus Ohtaekwangia: Ohtaekwangia histidinii sp. nov., Ohtaekwangia cretensis sp. nov., Ohtaekwangia indiensis sp. nov., Ohtaekwangia reichenbachii sp. nov. from diverse environment.</title>
        <authorList>
            <person name="Octaviana S."/>
        </authorList>
    </citation>
    <scope>NUCLEOTIDE SEQUENCE [LARGE SCALE GENOMIC DNA]</scope>
    <source>
        <strain evidence="21 22">PWU5</strain>
    </source>
</reference>
<dbReference type="InterPro" id="IPR036641">
    <property type="entry name" value="HPT_dom_sf"/>
</dbReference>
<dbReference type="PANTHER" id="PTHR45339">
    <property type="entry name" value="HYBRID SIGNAL TRANSDUCTION HISTIDINE KINASE J"/>
    <property type="match status" value="1"/>
</dbReference>
<evidence type="ECO:0000256" key="8">
    <source>
        <dbReference type="ARBA" id="ARBA00022741"/>
    </source>
</evidence>
<dbReference type="CDD" id="cd17546">
    <property type="entry name" value="REC_hyHK_CKI1_RcsC-like"/>
    <property type="match status" value="1"/>
</dbReference>
<proteinExistence type="predicted"/>
<evidence type="ECO:0000259" key="19">
    <source>
        <dbReference type="PROSITE" id="PS50113"/>
    </source>
</evidence>
<dbReference type="PROSITE" id="PS50113">
    <property type="entry name" value="PAC"/>
    <property type="match status" value="1"/>
</dbReference>
<dbReference type="PRINTS" id="PR00344">
    <property type="entry name" value="BCTRLSENSOR"/>
</dbReference>
<evidence type="ECO:0000259" key="20">
    <source>
        <dbReference type="PROSITE" id="PS50894"/>
    </source>
</evidence>
<evidence type="ECO:0000313" key="21">
    <source>
        <dbReference type="EMBL" id="MBT1712060.1"/>
    </source>
</evidence>
<dbReference type="Gene3D" id="3.40.50.2300">
    <property type="match status" value="1"/>
</dbReference>
<evidence type="ECO:0000259" key="18">
    <source>
        <dbReference type="PROSITE" id="PS50112"/>
    </source>
</evidence>
<dbReference type="PROSITE" id="PS50109">
    <property type="entry name" value="HIS_KIN"/>
    <property type="match status" value="1"/>
</dbReference>
<keyword evidence="5 15" id="KW-0597">Phosphoprotein</keyword>
<dbReference type="FunFam" id="1.10.287.130:FF:000001">
    <property type="entry name" value="Two-component sensor histidine kinase"/>
    <property type="match status" value="1"/>
</dbReference>
<organism evidence="21 22">
    <name type="scientific">Dawidia cretensis</name>
    <dbReference type="NCBI Taxonomy" id="2782350"/>
    <lineage>
        <taxon>Bacteria</taxon>
        <taxon>Pseudomonadati</taxon>
        <taxon>Bacteroidota</taxon>
        <taxon>Cytophagia</taxon>
        <taxon>Cytophagales</taxon>
        <taxon>Chryseotaleaceae</taxon>
        <taxon>Dawidia</taxon>
    </lineage>
</organism>
<keyword evidence="6" id="KW-0808">Transferase</keyword>
<keyword evidence="8" id="KW-0547">Nucleotide-binding</keyword>
<dbReference type="PROSITE" id="PS50894">
    <property type="entry name" value="HPT"/>
    <property type="match status" value="1"/>
</dbReference>
<dbReference type="SMART" id="SM00448">
    <property type="entry name" value="REC"/>
    <property type="match status" value="1"/>
</dbReference>
<comment type="subcellular location">
    <subcellularLocation>
        <location evidence="2">Cell membrane</location>
        <topology evidence="2">Multi-pass membrane protein</topology>
    </subcellularLocation>
</comment>
<protein>
    <recommendedName>
        <fullName evidence="3">histidine kinase</fullName>
        <ecNumber evidence="3">2.7.13.3</ecNumber>
    </recommendedName>
</protein>
<dbReference type="GO" id="GO:0006355">
    <property type="term" value="P:regulation of DNA-templated transcription"/>
    <property type="evidence" value="ECO:0007669"/>
    <property type="project" value="InterPro"/>
</dbReference>
<feature type="domain" description="Histidine kinase" evidence="16">
    <location>
        <begin position="144"/>
        <end position="365"/>
    </location>
</feature>
<dbReference type="InterPro" id="IPR005467">
    <property type="entry name" value="His_kinase_dom"/>
</dbReference>
<feature type="modified residue" description="4-aspartylphosphate" evidence="15">
    <location>
        <position position="440"/>
    </location>
</feature>
<dbReference type="PANTHER" id="PTHR45339:SF1">
    <property type="entry name" value="HYBRID SIGNAL TRANSDUCTION HISTIDINE KINASE J"/>
    <property type="match status" value="1"/>
</dbReference>
<accession>A0AAP2E3U5</accession>
<evidence type="ECO:0000256" key="15">
    <source>
        <dbReference type="PROSITE-ProRule" id="PRU00169"/>
    </source>
</evidence>
<dbReference type="Gene3D" id="3.30.565.10">
    <property type="entry name" value="Histidine kinase-like ATPase, C-terminal domain"/>
    <property type="match status" value="1"/>
</dbReference>
<feature type="domain" description="Response regulatory" evidence="17">
    <location>
        <begin position="391"/>
        <end position="507"/>
    </location>
</feature>
<dbReference type="InterPro" id="IPR003661">
    <property type="entry name" value="HisK_dim/P_dom"/>
</dbReference>
<dbReference type="InterPro" id="IPR000014">
    <property type="entry name" value="PAS"/>
</dbReference>
<keyword evidence="10" id="KW-0067">ATP-binding</keyword>
<dbReference type="PROSITE" id="PS50110">
    <property type="entry name" value="RESPONSE_REGULATORY"/>
    <property type="match status" value="1"/>
</dbReference>
<dbReference type="FunFam" id="3.30.565.10:FF:000010">
    <property type="entry name" value="Sensor histidine kinase RcsC"/>
    <property type="match status" value="1"/>
</dbReference>
<evidence type="ECO:0000256" key="13">
    <source>
        <dbReference type="ARBA" id="ARBA00023136"/>
    </source>
</evidence>
<dbReference type="NCBIfam" id="TIGR00229">
    <property type="entry name" value="sensory_box"/>
    <property type="match status" value="1"/>
</dbReference>
<dbReference type="Pfam" id="PF00989">
    <property type="entry name" value="PAS"/>
    <property type="match status" value="1"/>
</dbReference>
<keyword evidence="11" id="KW-1133">Transmembrane helix</keyword>
<dbReference type="AlphaFoldDB" id="A0AAP2E3U5"/>
<dbReference type="Pfam" id="PF00512">
    <property type="entry name" value="HisKA"/>
    <property type="match status" value="1"/>
</dbReference>
<keyword evidence="7" id="KW-0812">Transmembrane</keyword>
<evidence type="ECO:0000256" key="5">
    <source>
        <dbReference type="ARBA" id="ARBA00022553"/>
    </source>
</evidence>
<dbReference type="CDD" id="cd16922">
    <property type="entry name" value="HATPase_EvgS-ArcB-TorS-like"/>
    <property type="match status" value="1"/>
</dbReference>
<evidence type="ECO:0000256" key="12">
    <source>
        <dbReference type="ARBA" id="ARBA00023012"/>
    </source>
</evidence>
<feature type="modified residue" description="Phosphohistidine" evidence="14">
    <location>
        <position position="581"/>
    </location>
</feature>
<evidence type="ECO:0000313" key="22">
    <source>
        <dbReference type="Proteomes" id="UP001319080"/>
    </source>
</evidence>
<keyword evidence="22" id="KW-1185">Reference proteome</keyword>
<evidence type="ECO:0000256" key="1">
    <source>
        <dbReference type="ARBA" id="ARBA00000085"/>
    </source>
</evidence>
<dbReference type="Gene3D" id="1.20.120.160">
    <property type="entry name" value="HPT domain"/>
    <property type="match status" value="1"/>
</dbReference>
<dbReference type="Gene3D" id="1.10.287.130">
    <property type="match status" value="1"/>
</dbReference>
<dbReference type="Pfam" id="PF02518">
    <property type="entry name" value="HATPase_c"/>
    <property type="match status" value="1"/>
</dbReference>
<dbReference type="GO" id="GO:0000155">
    <property type="term" value="F:phosphorelay sensor kinase activity"/>
    <property type="evidence" value="ECO:0007669"/>
    <property type="project" value="InterPro"/>
</dbReference>
<dbReference type="SMART" id="SM00388">
    <property type="entry name" value="HisKA"/>
    <property type="match status" value="1"/>
</dbReference>
<evidence type="ECO:0000256" key="7">
    <source>
        <dbReference type="ARBA" id="ARBA00022692"/>
    </source>
</evidence>
<dbReference type="SMART" id="SM00091">
    <property type="entry name" value="PAS"/>
    <property type="match status" value="1"/>
</dbReference>
<dbReference type="SMART" id="SM00387">
    <property type="entry name" value="HATPase_c"/>
    <property type="match status" value="1"/>
</dbReference>
<dbReference type="SUPFAM" id="SSF47384">
    <property type="entry name" value="Homodimeric domain of signal transducing histidine kinase"/>
    <property type="match status" value="1"/>
</dbReference>
<evidence type="ECO:0000259" key="16">
    <source>
        <dbReference type="PROSITE" id="PS50109"/>
    </source>
</evidence>
<dbReference type="GO" id="GO:0005524">
    <property type="term" value="F:ATP binding"/>
    <property type="evidence" value="ECO:0007669"/>
    <property type="project" value="UniProtKB-KW"/>
</dbReference>
<sequence length="642" mass="73112">MNIQQYVNKGSFYKAVVEDGSDVIFIVDFTGNIQYHNASASQTLGYRSKSLIGKNFFEFIRPSTLAELQQKFKESQKRAYTEKVEFQFLCRDQTYRFLEFNAINLKHKEGLPGFILDCRDITQRKKDEAELVRLQKAKEQFLANISHEIRTPINGIAGMVNLLSQNPSPDEHETYLNAIKHSAENLKVIINDILDLAAIESGKLRFEKIAFNLTDLLPSLISTFTYQAKEKKISLAYDIDEKLNKILMGDPVRLNQILINLISNAVKFTHTGSIRVQCTVEREQRKICWVRIEVSDTGVGIPEEKLATIFESFSQADESVTRRYGGTGLGLTIVRQLVELQDGKIHVVSKEHQGSTFIVTIPYPIGQVNDIMPQMPRLDKTHSLVNTSQLRVLLVEDNDINRLYAKSILKNWQCYIDVAENGLVAIEKIKNNAFDVVLMDVQMPVMDGYEATKAIRLMELAAELPIIALTANATVKDVEKCFAAGMNDYLPKPFTPEDLYRKLFDDLKIKPLNHAQPRPPRVTEPEGVLYNLSYLRNVSGNNEDFIREMVSTFVQTVPPVLTEMQKCLQEKEWMRLSRLIHQIKPSFILLGIDALRANILFIEENSKAETSLSKVTQTTKEFIARCNTILPQLSRDILMTQP</sequence>
<name>A0AAP2E3U5_9BACT</name>
<feature type="domain" description="PAC" evidence="19">
    <location>
        <begin position="82"/>
        <end position="133"/>
    </location>
</feature>
<evidence type="ECO:0000256" key="6">
    <source>
        <dbReference type="ARBA" id="ARBA00022679"/>
    </source>
</evidence>
<dbReference type="EC" id="2.7.13.3" evidence="3"/>
<evidence type="ECO:0000256" key="3">
    <source>
        <dbReference type="ARBA" id="ARBA00012438"/>
    </source>
</evidence>
<dbReference type="InterPro" id="IPR036097">
    <property type="entry name" value="HisK_dim/P_sf"/>
</dbReference>
<dbReference type="CDD" id="cd00082">
    <property type="entry name" value="HisKA"/>
    <property type="match status" value="1"/>
</dbReference>
<dbReference type="EMBL" id="JAHESE010000048">
    <property type="protein sequence ID" value="MBT1712060.1"/>
    <property type="molecule type" value="Genomic_DNA"/>
</dbReference>
<dbReference type="InterPro" id="IPR000700">
    <property type="entry name" value="PAS-assoc_C"/>
</dbReference>
<dbReference type="InterPro" id="IPR001789">
    <property type="entry name" value="Sig_transdc_resp-reg_receiver"/>
</dbReference>
<evidence type="ECO:0000256" key="14">
    <source>
        <dbReference type="PROSITE-ProRule" id="PRU00110"/>
    </source>
</evidence>
<dbReference type="SUPFAM" id="SSF55785">
    <property type="entry name" value="PYP-like sensor domain (PAS domain)"/>
    <property type="match status" value="1"/>
</dbReference>
<dbReference type="SUPFAM" id="SSF55874">
    <property type="entry name" value="ATPase domain of HSP90 chaperone/DNA topoisomerase II/histidine kinase"/>
    <property type="match status" value="1"/>
</dbReference>
<evidence type="ECO:0000256" key="4">
    <source>
        <dbReference type="ARBA" id="ARBA00022475"/>
    </source>
</evidence>
<keyword evidence="9" id="KW-0418">Kinase</keyword>
<feature type="domain" description="HPt" evidence="20">
    <location>
        <begin position="542"/>
        <end position="633"/>
    </location>
</feature>
<dbReference type="InterPro" id="IPR011006">
    <property type="entry name" value="CheY-like_superfamily"/>
</dbReference>
<dbReference type="CDD" id="cd00130">
    <property type="entry name" value="PAS"/>
    <property type="match status" value="1"/>
</dbReference>
<dbReference type="InterPro" id="IPR035965">
    <property type="entry name" value="PAS-like_dom_sf"/>
</dbReference>
<evidence type="ECO:0000256" key="10">
    <source>
        <dbReference type="ARBA" id="ARBA00022840"/>
    </source>
</evidence>
<feature type="domain" description="PAS" evidence="18">
    <location>
        <begin position="9"/>
        <end position="79"/>
    </location>
</feature>
<gene>
    <name evidence="21" type="ORF">KK062_27715</name>
</gene>
<dbReference type="RefSeq" id="WP_254087629.1">
    <property type="nucleotide sequence ID" value="NZ_JAHESE010000048.1"/>
</dbReference>
<evidence type="ECO:0000259" key="17">
    <source>
        <dbReference type="PROSITE" id="PS50110"/>
    </source>
</evidence>
<dbReference type="Gene3D" id="3.30.450.20">
    <property type="entry name" value="PAS domain"/>
    <property type="match status" value="1"/>
</dbReference>
<dbReference type="GO" id="GO:0005886">
    <property type="term" value="C:plasma membrane"/>
    <property type="evidence" value="ECO:0007669"/>
    <property type="project" value="UniProtKB-SubCell"/>
</dbReference>
<comment type="catalytic activity">
    <reaction evidence="1">
        <text>ATP + protein L-histidine = ADP + protein N-phospho-L-histidine.</text>
        <dbReference type="EC" id="2.7.13.3"/>
    </reaction>
</comment>
<dbReference type="SUPFAM" id="SSF52172">
    <property type="entry name" value="CheY-like"/>
    <property type="match status" value="1"/>
</dbReference>
<dbReference type="InterPro" id="IPR004358">
    <property type="entry name" value="Sig_transdc_His_kin-like_C"/>
</dbReference>
<dbReference type="InterPro" id="IPR013767">
    <property type="entry name" value="PAS_fold"/>
</dbReference>
<dbReference type="PROSITE" id="PS50112">
    <property type="entry name" value="PAS"/>
    <property type="match status" value="1"/>
</dbReference>
<comment type="caution">
    <text evidence="21">The sequence shown here is derived from an EMBL/GenBank/DDBJ whole genome shotgun (WGS) entry which is preliminary data.</text>
</comment>
<dbReference type="InterPro" id="IPR008207">
    <property type="entry name" value="Sig_transdc_His_kin_Hpt_dom"/>
</dbReference>
<evidence type="ECO:0000256" key="9">
    <source>
        <dbReference type="ARBA" id="ARBA00022777"/>
    </source>
</evidence>
<evidence type="ECO:0000256" key="11">
    <source>
        <dbReference type="ARBA" id="ARBA00022989"/>
    </source>
</evidence>
<dbReference type="SUPFAM" id="SSF47226">
    <property type="entry name" value="Histidine-containing phosphotransfer domain, HPT domain"/>
    <property type="match status" value="1"/>
</dbReference>
<dbReference type="InterPro" id="IPR003594">
    <property type="entry name" value="HATPase_dom"/>
</dbReference>
<evidence type="ECO:0000256" key="2">
    <source>
        <dbReference type="ARBA" id="ARBA00004651"/>
    </source>
</evidence>
<keyword evidence="13" id="KW-0472">Membrane</keyword>
<dbReference type="Pfam" id="PF00072">
    <property type="entry name" value="Response_reg"/>
    <property type="match status" value="1"/>
</dbReference>
<keyword evidence="4" id="KW-1003">Cell membrane</keyword>
<dbReference type="Proteomes" id="UP001319080">
    <property type="component" value="Unassembled WGS sequence"/>
</dbReference>
<dbReference type="InterPro" id="IPR036890">
    <property type="entry name" value="HATPase_C_sf"/>
</dbReference>